<dbReference type="PANTHER" id="PTHR34292:SF2">
    <property type="entry name" value="OUTER SPORE WALL PROTEIN LDS1"/>
    <property type="match status" value="1"/>
</dbReference>
<sequence>MTDATSFGTAATLLEMIPVASIVFSFTNTVGAALWAADIEAKDTEMTKATAPELREAAKKVE</sequence>
<dbReference type="InterPro" id="IPR052786">
    <property type="entry name" value="Spore_wall_assembly"/>
</dbReference>
<organism evidence="1 2">
    <name type="scientific">Triangularia setosa</name>
    <dbReference type="NCBI Taxonomy" id="2587417"/>
    <lineage>
        <taxon>Eukaryota</taxon>
        <taxon>Fungi</taxon>
        <taxon>Dikarya</taxon>
        <taxon>Ascomycota</taxon>
        <taxon>Pezizomycotina</taxon>
        <taxon>Sordariomycetes</taxon>
        <taxon>Sordariomycetidae</taxon>
        <taxon>Sordariales</taxon>
        <taxon>Podosporaceae</taxon>
        <taxon>Triangularia</taxon>
    </lineage>
</organism>
<dbReference type="GO" id="GO:0005619">
    <property type="term" value="C:ascospore wall"/>
    <property type="evidence" value="ECO:0007669"/>
    <property type="project" value="TreeGrafter"/>
</dbReference>
<gene>
    <name evidence="1" type="ORF">QBC36DRAFT_291251</name>
</gene>
<protein>
    <submittedName>
        <fullName evidence="1">Uncharacterized protein</fullName>
    </submittedName>
</protein>
<dbReference type="Proteomes" id="UP001302321">
    <property type="component" value="Unassembled WGS sequence"/>
</dbReference>
<name>A0AAN6W5C8_9PEZI</name>
<evidence type="ECO:0000313" key="2">
    <source>
        <dbReference type="Proteomes" id="UP001302321"/>
    </source>
</evidence>
<dbReference type="PANTHER" id="PTHR34292">
    <property type="entry name" value="OUTER SPORE WALL PROTEIN LDS1"/>
    <property type="match status" value="1"/>
</dbReference>
<comment type="caution">
    <text evidence="1">The sequence shown here is derived from an EMBL/GenBank/DDBJ whole genome shotgun (WGS) entry which is preliminary data.</text>
</comment>
<proteinExistence type="predicted"/>
<reference evidence="1" key="1">
    <citation type="journal article" date="2023" name="Mol. Phylogenet. Evol.">
        <title>Genome-scale phylogeny and comparative genomics of the fungal order Sordariales.</title>
        <authorList>
            <person name="Hensen N."/>
            <person name="Bonometti L."/>
            <person name="Westerberg I."/>
            <person name="Brannstrom I.O."/>
            <person name="Guillou S."/>
            <person name="Cros-Aarteil S."/>
            <person name="Calhoun S."/>
            <person name="Haridas S."/>
            <person name="Kuo A."/>
            <person name="Mondo S."/>
            <person name="Pangilinan J."/>
            <person name="Riley R."/>
            <person name="LaButti K."/>
            <person name="Andreopoulos B."/>
            <person name="Lipzen A."/>
            <person name="Chen C."/>
            <person name="Yan M."/>
            <person name="Daum C."/>
            <person name="Ng V."/>
            <person name="Clum A."/>
            <person name="Steindorff A."/>
            <person name="Ohm R.A."/>
            <person name="Martin F."/>
            <person name="Silar P."/>
            <person name="Natvig D.O."/>
            <person name="Lalanne C."/>
            <person name="Gautier V."/>
            <person name="Ament-Velasquez S.L."/>
            <person name="Kruys A."/>
            <person name="Hutchinson M.I."/>
            <person name="Powell A.J."/>
            <person name="Barry K."/>
            <person name="Miller A.N."/>
            <person name="Grigoriev I.V."/>
            <person name="Debuchy R."/>
            <person name="Gladieux P."/>
            <person name="Hiltunen Thoren M."/>
            <person name="Johannesson H."/>
        </authorList>
    </citation>
    <scope>NUCLEOTIDE SEQUENCE</scope>
    <source>
        <strain evidence="1">CBS 892.96</strain>
    </source>
</reference>
<dbReference type="EMBL" id="MU866224">
    <property type="protein sequence ID" value="KAK4175698.1"/>
    <property type="molecule type" value="Genomic_DNA"/>
</dbReference>
<dbReference type="GO" id="GO:0005811">
    <property type="term" value="C:lipid droplet"/>
    <property type="evidence" value="ECO:0007669"/>
    <property type="project" value="TreeGrafter"/>
</dbReference>
<dbReference type="AlphaFoldDB" id="A0AAN6W5C8"/>
<evidence type="ECO:0000313" key="1">
    <source>
        <dbReference type="EMBL" id="KAK4175698.1"/>
    </source>
</evidence>
<reference evidence="1" key="2">
    <citation type="submission" date="2023-05" db="EMBL/GenBank/DDBJ databases">
        <authorList>
            <consortium name="Lawrence Berkeley National Laboratory"/>
            <person name="Steindorff A."/>
            <person name="Hensen N."/>
            <person name="Bonometti L."/>
            <person name="Westerberg I."/>
            <person name="Brannstrom I.O."/>
            <person name="Guillou S."/>
            <person name="Cros-Aarteil S."/>
            <person name="Calhoun S."/>
            <person name="Haridas S."/>
            <person name="Kuo A."/>
            <person name="Mondo S."/>
            <person name="Pangilinan J."/>
            <person name="Riley R."/>
            <person name="Labutti K."/>
            <person name="Andreopoulos B."/>
            <person name="Lipzen A."/>
            <person name="Chen C."/>
            <person name="Yanf M."/>
            <person name="Daum C."/>
            <person name="Ng V."/>
            <person name="Clum A."/>
            <person name="Ohm R."/>
            <person name="Martin F."/>
            <person name="Silar P."/>
            <person name="Natvig D."/>
            <person name="Lalanne C."/>
            <person name="Gautier V."/>
            <person name="Ament-Velasquez S.L."/>
            <person name="Kruys A."/>
            <person name="Hutchinson M.I."/>
            <person name="Powell A.J."/>
            <person name="Barry K."/>
            <person name="Miller A.N."/>
            <person name="Grigoriev I.V."/>
            <person name="Debuchy R."/>
            <person name="Gladieux P."/>
            <person name="Thoren M.H."/>
            <person name="Johannesson H."/>
        </authorList>
    </citation>
    <scope>NUCLEOTIDE SEQUENCE</scope>
    <source>
        <strain evidence="1">CBS 892.96</strain>
    </source>
</reference>
<keyword evidence="2" id="KW-1185">Reference proteome</keyword>
<accession>A0AAN6W5C8</accession>
<dbReference type="GO" id="GO:0005628">
    <property type="term" value="C:prospore membrane"/>
    <property type="evidence" value="ECO:0007669"/>
    <property type="project" value="TreeGrafter"/>
</dbReference>